<protein>
    <submittedName>
        <fullName evidence="2">Phosphoadenosine phosphosulfate reductase family protein</fullName>
    </submittedName>
</protein>
<name>A0ABZ2BC48_9HYPH</name>
<dbReference type="PANTHER" id="PTHR43196:SF2">
    <property type="entry name" value="PHOSPHOADENOSINE PHOSPHOSULFATE REDUCTASE"/>
    <property type="match status" value="1"/>
</dbReference>
<organism evidence="2 3">
    <name type="scientific">Sinorhizobium chiapasense</name>
    <dbReference type="NCBI Taxonomy" id="501572"/>
    <lineage>
        <taxon>Bacteria</taxon>
        <taxon>Pseudomonadati</taxon>
        <taxon>Pseudomonadota</taxon>
        <taxon>Alphaproteobacteria</taxon>
        <taxon>Hyphomicrobiales</taxon>
        <taxon>Rhizobiaceae</taxon>
        <taxon>Sinorhizobium/Ensifer group</taxon>
        <taxon>Sinorhizobium</taxon>
    </lineage>
</organism>
<feature type="domain" description="Phosphoadenosine phosphosulphate reductase" evidence="1">
    <location>
        <begin position="29"/>
        <end position="223"/>
    </location>
</feature>
<sequence length="361" mass="40007">MTINIVRFPFPIATTPDVDHAIALNAAVAIGVSGGKDSQAAALATFAKLDSAGHVGPRVLIHSDLGAVEWKDSLPTCQKLADHLGAELLIVRRKAGDLMQRWEARWASSKLRYSELSTVTLVPCWSTPSLRFCTSELKTQVIRPELRRRFKGLQIINVTGVRRQESAARAKGSIADRDGDGTINWRPISDWSEADVFSYIAFSGLKPHVAYAEFGMSRVSCRFCIMSSIADLTAAAAQEEAHPLYRRMVGLEIDSTFAFQGSRWLGDVAPHLLSKEMREAHAQAKARAEERVVLEKAITSDMRYVKGWPTRMLTDDEADVLALVRRSVSKLVGIEADYLTRGSIHSRYEALIAERERRAAE</sequence>
<proteinExistence type="predicted"/>
<dbReference type="PANTHER" id="PTHR43196">
    <property type="entry name" value="SULFATE ADENYLYLTRANSFERASE SUBUNIT 2"/>
    <property type="match status" value="1"/>
</dbReference>
<dbReference type="InterPro" id="IPR014729">
    <property type="entry name" value="Rossmann-like_a/b/a_fold"/>
</dbReference>
<dbReference type="SUPFAM" id="SSF52402">
    <property type="entry name" value="Adenine nucleotide alpha hydrolases-like"/>
    <property type="match status" value="1"/>
</dbReference>
<dbReference type="Gene3D" id="3.40.50.620">
    <property type="entry name" value="HUPs"/>
    <property type="match status" value="1"/>
</dbReference>
<dbReference type="InterPro" id="IPR002500">
    <property type="entry name" value="PAPS_reduct_dom"/>
</dbReference>
<evidence type="ECO:0000313" key="2">
    <source>
        <dbReference type="EMBL" id="WVT04633.1"/>
    </source>
</evidence>
<accession>A0ABZ2BC48</accession>
<dbReference type="EMBL" id="CP133148">
    <property type="protein sequence ID" value="WVT04633.1"/>
    <property type="molecule type" value="Genomic_DNA"/>
</dbReference>
<dbReference type="Proteomes" id="UP001432360">
    <property type="component" value="Chromosome"/>
</dbReference>
<dbReference type="InterPro" id="IPR050128">
    <property type="entry name" value="Sulfate_adenylyltrnsfr_sub2"/>
</dbReference>
<evidence type="ECO:0000313" key="3">
    <source>
        <dbReference type="Proteomes" id="UP001432360"/>
    </source>
</evidence>
<gene>
    <name evidence="2" type="ORF">RB548_04265</name>
</gene>
<keyword evidence="3" id="KW-1185">Reference proteome</keyword>
<dbReference type="RefSeq" id="WP_331373794.1">
    <property type="nucleotide sequence ID" value="NZ_CP133148.1"/>
</dbReference>
<dbReference type="Pfam" id="PF01507">
    <property type="entry name" value="PAPS_reduct"/>
    <property type="match status" value="1"/>
</dbReference>
<reference evidence="2" key="1">
    <citation type="submission" date="2023-08" db="EMBL/GenBank/DDBJ databases">
        <title>Complete genome sequence of Sinorhizobium chiapanecum ITTG S70 isolated from Acaciella angustissima nodules in Chiapas-Mexico.</title>
        <authorList>
            <person name="Rincon-Rosales R."/>
            <person name="Rogel M.A."/>
            <person name="Rincon-Medina C.I."/>
            <person name="Guerrero G."/>
            <person name="Manzano-Gomez L.A."/>
            <person name="Lopez-Lopez A."/>
            <person name="Rincon Molina F.A."/>
            <person name="Martinez-Romero E."/>
        </authorList>
    </citation>
    <scope>NUCLEOTIDE SEQUENCE</scope>
    <source>
        <strain evidence="2">ITTG S70</strain>
    </source>
</reference>
<evidence type="ECO:0000259" key="1">
    <source>
        <dbReference type="Pfam" id="PF01507"/>
    </source>
</evidence>